<proteinExistence type="predicted"/>
<evidence type="ECO:0008006" key="4">
    <source>
        <dbReference type="Google" id="ProtNLM"/>
    </source>
</evidence>
<dbReference type="RefSeq" id="WP_046003389.1">
    <property type="nucleotide sequence ID" value="NZ_JXYA01000004.1"/>
</dbReference>
<evidence type="ECO:0000313" key="2">
    <source>
        <dbReference type="EMBL" id="KJZ12658.1"/>
    </source>
</evidence>
<organism evidence="2 3">
    <name type="scientific">Pseudoalteromonas rubra</name>
    <dbReference type="NCBI Taxonomy" id="43658"/>
    <lineage>
        <taxon>Bacteria</taxon>
        <taxon>Pseudomonadati</taxon>
        <taxon>Pseudomonadota</taxon>
        <taxon>Gammaproteobacteria</taxon>
        <taxon>Alteromonadales</taxon>
        <taxon>Pseudoalteromonadaceae</taxon>
        <taxon>Pseudoalteromonas</taxon>
    </lineage>
</organism>
<keyword evidence="1" id="KW-0175">Coiled coil</keyword>
<reference evidence="2 3" key="1">
    <citation type="journal article" date="2015" name="BMC Genomics">
        <title>Genome mining reveals unlocked bioactive potential of marine Gram-negative bacteria.</title>
        <authorList>
            <person name="Machado H."/>
            <person name="Sonnenschein E.C."/>
            <person name="Melchiorsen J."/>
            <person name="Gram L."/>
        </authorList>
    </citation>
    <scope>NUCLEOTIDE SEQUENCE [LARGE SCALE GENOMIC DNA]</scope>
    <source>
        <strain evidence="2 3">S2471</strain>
    </source>
</reference>
<feature type="coiled-coil region" evidence="1">
    <location>
        <begin position="198"/>
        <end position="225"/>
    </location>
</feature>
<dbReference type="AlphaFoldDB" id="A0A0F4QY79"/>
<dbReference type="GO" id="GO:0015562">
    <property type="term" value="F:efflux transmembrane transporter activity"/>
    <property type="evidence" value="ECO:0007669"/>
    <property type="project" value="TreeGrafter"/>
</dbReference>
<dbReference type="Proteomes" id="UP000033452">
    <property type="component" value="Unassembled WGS sequence"/>
</dbReference>
<comment type="caution">
    <text evidence="2">The sequence shown here is derived from an EMBL/GenBank/DDBJ whole genome shotgun (WGS) entry which is preliminary data.</text>
</comment>
<dbReference type="PANTHER" id="PTHR30469">
    <property type="entry name" value="MULTIDRUG RESISTANCE PROTEIN MDTA"/>
    <property type="match status" value="1"/>
</dbReference>
<sequence>MKINWQQRRWLLVFPLLGVAILIALASGKKPPQKHNNGVDALLVETVEVKKELIEPYVTGFGRARPKERWQALSEVTGRVIYRHPNLEKGKVLTAGTVLLKIDPIDYELKLAQARSDLNSAKAELSRTQLNDEKLALSLRLEEQRLSVLQKELKRKQGLLKSGSVSVSTVDSEQANVWAQEQKVLDVKNAVDQHPDNIAVAEAKVKLAQAKLTEAERKLAKTTITLPFDAQIAAVNVEMQQVVAERESLVTAHRTDLMEIPVQVALSDMRYFGQYIAPKLIQGEYPDVQTWQLDAEASLYVGSKQFSWQGKLTSVGESIDPEGNTVTLIVDVAFDYKAFEPGKRPPLISDMYVQVKVKGASLSLLSVPSDALHGDRLYLLEDGKLAIRHVEVAFESNGRTVIKSGVSEGDVIVLSDVIPAVPGRALRAQSQVAKEQTL</sequence>
<dbReference type="OrthoDB" id="5645220at2"/>
<dbReference type="PATRIC" id="fig|43658.5.peg.514"/>
<dbReference type="EMBL" id="JXYA01000004">
    <property type="protein sequence ID" value="KJZ12658.1"/>
    <property type="molecule type" value="Genomic_DNA"/>
</dbReference>
<dbReference type="PANTHER" id="PTHR30469:SF12">
    <property type="entry name" value="MULTIDRUG RESISTANCE PROTEIN MDTA"/>
    <property type="match status" value="1"/>
</dbReference>
<keyword evidence="3" id="KW-1185">Reference proteome</keyword>
<dbReference type="Gene3D" id="2.40.420.20">
    <property type="match status" value="1"/>
</dbReference>
<accession>A0A0F4QY79</accession>
<dbReference type="Gene3D" id="1.10.287.470">
    <property type="entry name" value="Helix hairpin bin"/>
    <property type="match status" value="1"/>
</dbReference>
<dbReference type="Gene3D" id="2.40.30.170">
    <property type="match status" value="1"/>
</dbReference>
<name>A0A0F4QY79_9GAMM</name>
<evidence type="ECO:0000256" key="1">
    <source>
        <dbReference type="SAM" id="Coils"/>
    </source>
</evidence>
<protein>
    <recommendedName>
        <fullName evidence="4">HlyD family secretion protein</fullName>
    </recommendedName>
</protein>
<gene>
    <name evidence="2" type="ORF">TW77_02440</name>
</gene>
<feature type="coiled-coil region" evidence="1">
    <location>
        <begin position="111"/>
        <end position="159"/>
    </location>
</feature>
<dbReference type="GO" id="GO:1990281">
    <property type="term" value="C:efflux pump complex"/>
    <property type="evidence" value="ECO:0007669"/>
    <property type="project" value="TreeGrafter"/>
</dbReference>
<evidence type="ECO:0000313" key="3">
    <source>
        <dbReference type="Proteomes" id="UP000033452"/>
    </source>
</evidence>
<dbReference type="SUPFAM" id="SSF111369">
    <property type="entry name" value="HlyD-like secretion proteins"/>
    <property type="match status" value="2"/>
</dbReference>
<dbReference type="Gene3D" id="2.40.50.100">
    <property type="match status" value="1"/>
</dbReference>